<sequence>MLAFRRARVSSSCSRVLVVAVLMCRAWVVAGVVPVVVRTEERGGGAYVPLAHDVATSWALSLVLGPSFRAGGVVVVSVGVVERDGHGSVTIPQTGDVTIWHTLNPLDWDWTQESGWQSSGSPVDWTGLDWTGLQWTGHSASQSGLVRGPLESTGIHWSPLESTGVHMDYVGEGKDLPLVLRQPSPSLAQPLVPPAPVSTEPSLALALQPIVTSTPTPSLPDPKWPEWFLRGYKLLSAQDLGLAFTKTIKLYVELEACSNFDVGGIHMGFKKTSRPSQVDWWVGRGRSKAPLIQDVASFKRSWWTWWKVLQPSWHNAAGVDGRLGSSHRTVLTGDEGWSVMDKHGQNVFLTMLATLVWWNSGLLDKGKEGVNDPGWIAAVEDVQWVLSQVLGWKATLAPQVTSTAKSTKQTMTAKKHKR</sequence>
<dbReference type="Proteomes" id="UP000001194">
    <property type="component" value="Unassembled WGS sequence"/>
</dbReference>
<evidence type="ECO:0000313" key="1">
    <source>
        <dbReference type="EMBL" id="EDR12466.1"/>
    </source>
</evidence>
<dbReference type="OrthoDB" id="3250313at2759"/>
<name>B0CYK4_LACBS</name>
<keyword evidence="2" id="KW-1185">Reference proteome</keyword>
<dbReference type="InParanoid" id="B0CYK4"/>
<dbReference type="KEGG" id="lbc:LACBIDRAFT_323722"/>
<dbReference type="EMBL" id="DS547094">
    <property type="protein sequence ID" value="EDR12466.1"/>
    <property type="molecule type" value="Genomic_DNA"/>
</dbReference>
<proteinExistence type="predicted"/>
<evidence type="ECO:0000313" key="2">
    <source>
        <dbReference type="Proteomes" id="UP000001194"/>
    </source>
</evidence>
<reference evidence="1 2" key="1">
    <citation type="journal article" date="2008" name="Nature">
        <title>The genome of Laccaria bicolor provides insights into mycorrhizal symbiosis.</title>
        <authorList>
            <person name="Martin F."/>
            <person name="Aerts A."/>
            <person name="Ahren D."/>
            <person name="Brun A."/>
            <person name="Danchin E.G.J."/>
            <person name="Duchaussoy F."/>
            <person name="Gibon J."/>
            <person name="Kohler A."/>
            <person name="Lindquist E."/>
            <person name="Pereda V."/>
            <person name="Salamov A."/>
            <person name="Shapiro H.J."/>
            <person name="Wuyts J."/>
            <person name="Blaudez D."/>
            <person name="Buee M."/>
            <person name="Brokstein P."/>
            <person name="Canbaeck B."/>
            <person name="Cohen D."/>
            <person name="Courty P.E."/>
            <person name="Coutinho P.M."/>
            <person name="Delaruelle C."/>
            <person name="Detter J.C."/>
            <person name="Deveau A."/>
            <person name="DiFazio S."/>
            <person name="Duplessis S."/>
            <person name="Fraissinet-Tachet L."/>
            <person name="Lucic E."/>
            <person name="Frey-Klett P."/>
            <person name="Fourrey C."/>
            <person name="Feussner I."/>
            <person name="Gay G."/>
            <person name="Grimwood J."/>
            <person name="Hoegger P.J."/>
            <person name="Jain P."/>
            <person name="Kilaru S."/>
            <person name="Labbe J."/>
            <person name="Lin Y.C."/>
            <person name="Legue V."/>
            <person name="Le Tacon F."/>
            <person name="Marmeisse R."/>
            <person name="Melayah D."/>
            <person name="Montanini B."/>
            <person name="Muratet M."/>
            <person name="Nehls U."/>
            <person name="Niculita-Hirzel H."/>
            <person name="Oudot-Le Secq M.P."/>
            <person name="Peter M."/>
            <person name="Quesneville H."/>
            <person name="Rajashekar B."/>
            <person name="Reich M."/>
            <person name="Rouhier N."/>
            <person name="Schmutz J."/>
            <person name="Yin T."/>
            <person name="Chalot M."/>
            <person name="Henrissat B."/>
            <person name="Kuees U."/>
            <person name="Lucas S."/>
            <person name="Van de Peer Y."/>
            <person name="Podila G.K."/>
            <person name="Polle A."/>
            <person name="Pukkila P.J."/>
            <person name="Richardson P.M."/>
            <person name="Rouze P."/>
            <person name="Sanders I.R."/>
            <person name="Stajich J.E."/>
            <person name="Tunlid A."/>
            <person name="Tuskan G."/>
            <person name="Grigoriev I.V."/>
        </authorList>
    </citation>
    <scope>NUCLEOTIDE SEQUENCE [LARGE SCALE GENOMIC DNA]</scope>
    <source>
        <strain evidence="2">S238N-H82 / ATCC MYA-4686</strain>
    </source>
</reference>
<accession>B0CYK4</accession>
<protein>
    <submittedName>
        <fullName evidence="1">Predicted protein</fullName>
    </submittedName>
</protein>
<gene>
    <name evidence="1" type="ORF">LACBIDRAFT_323722</name>
</gene>
<dbReference type="RefSeq" id="XP_001876730.1">
    <property type="nucleotide sequence ID" value="XM_001876695.1"/>
</dbReference>
<dbReference type="HOGENOM" id="CLU_657336_0_0_1"/>
<dbReference type="GeneID" id="6072043"/>
<organism evidence="2">
    <name type="scientific">Laccaria bicolor (strain S238N-H82 / ATCC MYA-4686)</name>
    <name type="common">Bicoloured deceiver</name>
    <name type="synonym">Laccaria laccata var. bicolor</name>
    <dbReference type="NCBI Taxonomy" id="486041"/>
    <lineage>
        <taxon>Eukaryota</taxon>
        <taxon>Fungi</taxon>
        <taxon>Dikarya</taxon>
        <taxon>Basidiomycota</taxon>
        <taxon>Agaricomycotina</taxon>
        <taxon>Agaricomycetes</taxon>
        <taxon>Agaricomycetidae</taxon>
        <taxon>Agaricales</taxon>
        <taxon>Agaricineae</taxon>
        <taxon>Hydnangiaceae</taxon>
        <taxon>Laccaria</taxon>
    </lineage>
</organism>
<dbReference type="AlphaFoldDB" id="B0CYK4"/>